<dbReference type="InterPro" id="IPR001878">
    <property type="entry name" value="Znf_CCHC"/>
</dbReference>
<dbReference type="InterPro" id="IPR001969">
    <property type="entry name" value="Aspartic_peptidase_AS"/>
</dbReference>
<dbReference type="AlphaFoldDB" id="A0AA47MYP2"/>
<evidence type="ECO:0000259" key="3">
    <source>
        <dbReference type="PROSITE" id="PS50158"/>
    </source>
</evidence>
<feature type="region of interest" description="Disordered" evidence="2">
    <location>
        <begin position="204"/>
        <end position="224"/>
    </location>
</feature>
<dbReference type="SMART" id="SM00343">
    <property type="entry name" value="ZnF_C2HC"/>
    <property type="match status" value="1"/>
</dbReference>
<keyword evidence="5" id="KW-1185">Reference proteome</keyword>
<dbReference type="InterPro" id="IPR036875">
    <property type="entry name" value="Znf_CCHC_sf"/>
</dbReference>
<organism evidence="4 5">
    <name type="scientific">Merluccius polli</name>
    <name type="common">Benguela hake</name>
    <name type="synonym">Merluccius cadenati</name>
    <dbReference type="NCBI Taxonomy" id="89951"/>
    <lineage>
        <taxon>Eukaryota</taxon>
        <taxon>Metazoa</taxon>
        <taxon>Chordata</taxon>
        <taxon>Craniata</taxon>
        <taxon>Vertebrata</taxon>
        <taxon>Euteleostomi</taxon>
        <taxon>Actinopterygii</taxon>
        <taxon>Neopterygii</taxon>
        <taxon>Teleostei</taxon>
        <taxon>Neoteleostei</taxon>
        <taxon>Acanthomorphata</taxon>
        <taxon>Zeiogadaria</taxon>
        <taxon>Gadariae</taxon>
        <taxon>Gadiformes</taxon>
        <taxon>Gadoidei</taxon>
        <taxon>Merlucciidae</taxon>
        <taxon>Merluccius</taxon>
    </lineage>
</organism>
<name>A0AA47MYP2_MERPO</name>
<keyword evidence="1" id="KW-0479">Metal-binding</keyword>
<dbReference type="PANTHER" id="PTHR23095">
    <property type="entry name" value="PARANEOPLASTIC ANTIGEN"/>
    <property type="match status" value="1"/>
</dbReference>
<dbReference type="GO" id="GO:0006508">
    <property type="term" value="P:proteolysis"/>
    <property type="evidence" value="ECO:0007669"/>
    <property type="project" value="InterPro"/>
</dbReference>
<dbReference type="PROSITE" id="PS50158">
    <property type="entry name" value="ZF_CCHC"/>
    <property type="match status" value="1"/>
</dbReference>
<accession>A0AA47MYP2</accession>
<dbReference type="SUPFAM" id="SSF57756">
    <property type="entry name" value="Retrovirus zinc finger-like domains"/>
    <property type="match status" value="1"/>
</dbReference>
<dbReference type="Proteomes" id="UP001174136">
    <property type="component" value="Unassembled WGS sequence"/>
</dbReference>
<dbReference type="EMBL" id="JAOPHQ010002012">
    <property type="protein sequence ID" value="KAK0148545.1"/>
    <property type="molecule type" value="Genomic_DNA"/>
</dbReference>
<dbReference type="InterPro" id="IPR048270">
    <property type="entry name" value="PNMA_C"/>
</dbReference>
<dbReference type="GO" id="GO:0008270">
    <property type="term" value="F:zinc ion binding"/>
    <property type="evidence" value="ECO:0007669"/>
    <property type="project" value="UniProtKB-KW"/>
</dbReference>
<feature type="region of interest" description="Disordered" evidence="2">
    <location>
        <begin position="524"/>
        <end position="634"/>
    </location>
</feature>
<dbReference type="InterPro" id="IPR026523">
    <property type="entry name" value="PNMA"/>
</dbReference>
<evidence type="ECO:0000313" key="4">
    <source>
        <dbReference type="EMBL" id="KAK0148545.1"/>
    </source>
</evidence>
<gene>
    <name evidence="4" type="primary">PNMA1_5</name>
    <name evidence="4" type="ORF">N1851_011129</name>
</gene>
<evidence type="ECO:0000256" key="1">
    <source>
        <dbReference type="PROSITE-ProRule" id="PRU00047"/>
    </source>
</evidence>
<feature type="domain" description="CCHC-type" evidence="3">
    <location>
        <begin position="245"/>
        <end position="260"/>
    </location>
</feature>
<evidence type="ECO:0000313" key="5">
    <source>
        <dbReference type="Proteomes" id="UP001174136"/>
    </source>
</evidence>
<dbReference type="GO" id="GO:0003676">
    <property type="term" value="F:nucleic acid binding"/>
    <property type="evidence" value="ECO:0007669"/>
    <property type="project" value="InterPro"/>
</dbReference>
<feature type="compositionally biased region" description="Basic and acidic residues" evidence="2">
    <location>
        <begin position="589"/>
        <end position="623"/>
    </location>
</feature>
<protein>
    <submittedName>
        <fullName evidence="4">Paraneoplastic antigen Ma1</fullName>
    </submittedName>
</protein>
<reference evidence="4" key="1">
    <citation type="journal article" date="2023" name="Front. Mar. Sci.">
        <title>A new Merluccius polli reference genome to investigate the effects of global change in West African waters.</title>
        <authorList>
            <person name="Mateo J.L."/>
            <person name="Blanco-Fernandez C."/>
            <person name="Garcia-Vazquez E."/>
            <person name="Machado-Schiaffino G."/>
        </authorList>
    </citation>
    <scope>NUCLEOTIDE SEQUENCE</scope>
    <source>
        <strain evidence="4">C29</strain>
        <tissue evidence="4">Fin</tissue>
    </source>
</reference>
<dbReference type="GO" id="GO:0004190">
    <property type="term" value="F:aspartic-type endopeptidase activity"/>
    <property type="evidence" value="ECO:0007669"/>
    <property type="project" value="InterPro"/>
</dbReference>
<keyword evidence="1" id="KW-0863">Zinc-finger</keyword>
<sequence length="710" mass="80134">MFQDGAPVDVQRRKILESLLPPASDVVRQLGSSAHPREYVKLLDSAYGLVEDGDEIFARFLNTHQNCGEKASEYLQRLQVLLNTAVKRNGVSQSAASHHLLKQFKRGCWDHNLIMQLELKPEKHLDFAELLLHLRTEEDRRATKLDRMHHHFGVSKPKVNANVHSVPDMSPYTDPSPSVLQAYVAETESLKQQLAELKLQLSTKKPKKQKKNETMLVDKPNLPTPRAEAQAHQVTHKPQPRAWFCFRCGEDGHIAKVCENSIDKAAVDRKYKELKARQDEWKAKQHLPLNWTGLPVKGPTGAKERVESPKIKHNETKATCQHIQTSEDELLNGLVGPRSVAVVNIETVQCQAIIDSGSQVTTISKSFHDTYLSSLPILPLRDILEVEGAGGQNVPYLGYVEVSIQFPENITDCRSSAECPALLGTNIPLIRNIYSTCHTKQNTDMVGKVKLQCKKAIVIPPGEKRVLSGYASEIPQEATEPEQSWENEEEIDYYYQQTAKEDVTFPTITIVREIPHSRVDLTEVNNEDELNSEVSSLNPEADAFHPMENQEVSTPEEEEENLPVEKDLPVEDAPGVESESVQDQSVEGNAHEINDGNVEEEKGEDKTYLVTREESRVEEKDGNELSVSEDNPVQEEIGSSEVRRFRDYFEAHRVTYRNLPLPTTEENQSMELVMKILHDVQKFLLDRCKAPLFPNFGSCKNKLGLATFLN</sequence>
<dbReference type="PROSITE" id="PS00141">
    <property type="entry name" value="ASP_PROTEASE"/>
    <property type="match status" value="1"/>
</dbReference>
<dbReference type="PANTHER" id="PTHR23095:SF53">
    <property type="entry name" value="ZINC FINGER CCHC DOMAIN-CONTAINING PROTEIN 12-LIKE"/>
    <property type="match status" value="1"/>
</dbReference>
<keyword evidence="1" id="KW-0862">Zinc</keyword>
<evidence type="ECO:0000256" key="2">
    <source>
        <dbReference type="SAM" id="MobiDB-lite"/>
    </source>
</evidence>
<dbReference type="Pfam" id="PF14893">
    <property type="entry name" value="PNMA"/>
    <property type="match status" value="1"/>
</dbReference>
<proteinExistence type="predicted"/>
<comment type="caution">
    <text evidence="4">The sequence shown here is derived from an EMBL/GenBank/DDBJ whole genome shotgun (WGS) entry which is preliminary data.</text>
</comment>